<evidence type="ECO:0000256" key="3">
    <source>
        <dbReference type="ARBA" id="ARBA00022801"/>
    </source>
</evidence>
<dbReference type="OrthoDB" id="9801455at2"/>
<keyword evidence="10" id="KW-1185">Reference proteome</keyword>
<dbReference type="AlphaFoldDB" id="A0A3S0CQT9"/>
<dbReference type="Proteomes" id="UP000276128">
    <property type="component" value="Unassembled WGS sequence"/>
</dbReference>
<evidence type="ECO:0000313" key="9">
    <source>
        <dbReference type="EMBL" id="RTE04253.1"/>
    </source>
</evidence>
<feature type="active site" description="Proton donor" evidence="6">
    <location>
        <position position="226"/>
    </location>
</feature>
<evidence type="ECO:0000256" key="7">
    <source>
        <dbReference type="PIRSR" id="PIRSR606710-2"/>
    </source>
</evidence>
<dbReference type="EMBL" id="RXHU01000094">
    <property type="protein sequence ID" value="RTE04253.1"/>
    <property type="molecule type" value="Genomic_DNA"/>
</dbReference>
<proteinExistence type="inferred from homology"/>
<evidence type="ECO:0000256" key="1">
    <source>
        <dbReference type="ARBA" id="ARBA00009865"/>
    </source>
</evidence>
<dbReference type="Pfam" id="PF04616">
    <property type="entry name" value="Glyco_hydro_43"/>
    <property type="match status" value="1"/>
</dbReference>
<evidence type="ECO:0000313" key="10">
    <source>
        <dbReference type="Proteomes" id="UP000276128"/>
    </source>
</evidence>
<dbReference type="InterPro" id="IPR023296">
    <property type="entry name" value="Glyco_hydro_beta-prop_sf"/>
</dbReference>
<gene>
    <name evidence="9" type="ORF">EJQ19_26905</name>
</gene>
<evidence type="ECO:0000256" key="6">
    <source>
        <dbReference type="PIRSR" id="PIRSR606710-1"/>
    </source>
</evidence>
<evidence type="ECO:0000256" key="4">
    <source>
        <dbReference type="ARBA" id="ARBA00023277"/>
    </source>
</evidence>
<keyword evidence="5 8" id="KW-0326">Glycosidase</keyword>
<dbReference type="Gene3D" id="2.115.10.20">
    <property type="entry name" value="Glycosyl hydrolase domain, family 43"/>
    <property type="match status" value="1"/>
</dbReference>
<dbReference type="SUPFAM" id="SSF75005">
    <property type="entry name" value="Arabinanase/levansucrase/invertase"/>
    <property type="match status" value="1"/>
</dbReference>
<name>A0A3S0CQT9_9BACL</name>
<reference evidence="9 10" key="1">
    <citation type="submission" date="2018-12" db="EMBL/GenBank/DDBJ databases">
        <title>Bacillus ochoae sp. nov., Paenibacillus whitsoniae sp. nov., Paenibacillus spiritus sp. nov. Isolated from the Mars Exploration Rover during spacecraft assembly.</title>
        <authorList>
            <person name="Seuylemezian A."/>
            <person name="Vaishampayan P."/>
        </authorList>
    </citation>
    <scope>NUCLEOTIDE SEQUENCE [LARGE SCALE GENOMIC DNA]</scope>
    <source>
        <strain evidence="9 10">MER 54</strain>
    </source>
</reference>
<organism evidence="9 10">
    <name type="scientific">Paenibacillus whitsoniae</name>
    <dbReference type="NCBI Taxonomy" id="2496558"/>
    <lineage>
        <taxon>Bacteria</taxon>
        <taxon>Bacillati</taxon>
        <taxon>Bacillota</taxon>
        <taxon>Bacilli</taxon>
        <taxon>Bacillales</taxon>
        <taxon>Paenibacillaceae</taxon>
        <taxon>Paenibacillus</taxon>
    </lineage>
</organism>
<feature type="active site" description="Proton acceptor" evidence="6">
    <location>
        <position position="40"/>
    </location>
</feature>
<comment type="similarity">
    <text evidence="1 8">Belongs to the glycosyl hydrolase 43 family.</text>
</comment>
<keyword evidence="2" id="KW-0858">Xylan degradation</keyword>
<dbReference type="GO" id="GO:0045493">
    <property type="term" value="P:xylan catabolic process"/>
    <property type="evidence" value="ECO:0007669"/>
    <property type="project" value="UniProtKB-KW"/>
</dbReference>
<keyword evidence="2" id="KW-0624">Polysaccharide degradation</keyword>
<accession>A0A3S0CQT9</accession>
<evidence type="ECO:0000256" key="8">
    <source>
        <dbReference type="RuleBase" id="RU361187"/>
    </source>
</evidence>
<evidence type="ECO:0000256" key="2">
    <source>
        <dbReference type="ARBA" id="ARBA00022651"/>
    </source>
</evidence>
<dbReference type="InterPro" id="IPR052176">
    <property type="entry name" value="Glycosyl_Hydrlase_43_Enz"/>
</dbReference>
<evidence type="ECO:0000256" key="5">
    <source>
        <dbReference type="ARBA" id="ARBA00023295"/>
    </source>
</evidence>
<dbReference type="RefSeq" id="WP_126144315.1">
    <property type="nucleotide sequence ID" value="NZ_RXHU01000094.1"/>
</dbReference>
<dbReference type="PANTHER" id="PTHR43772:SF2">
    <property type="entry name" value="PUTATIVE (AFU_ORTHOLOGUE AFUA_2G04480)-RELATED"/>
    <property type="match status" value="1"/>
</dbReference>
<protein>
    <submittedName>
        <fullName evidence="9">Alpha-N-arabinofuranosidase</fullName>
    </submittedName>
</protein>
<sequence>MKPSVKPKEPLVTHIYTADPSAHVFEGKIYIYPSHDLDHDGPSNDNGDQYAMEDYHVLSLDDFDSPCVDHGEALHLRDIPWASQQLWAPDAAYKNNTYYLFFPARDHDGIFRIGVATSSSPAGPFQSQPSYIAGSYSIDPAVLVDEDNRAYMFFGGLWGGQLEKWQTGAFLPDAAGPDPSAPALGPRFAELSEDMLSFAAPPREISIIDEDGKPILAGDEDRRYFEGPWVHKFKGYYYLSYSTGTTHKLVYAISRNPEGPYVFKGTILTPVIGWTTHHSILQVGEKWYLFYHDCSLSDGVNHKRCVKYAELHYNSDGTIQTIDPYGE</sequence>
<dbReference type="InterPro" id="IPR006710">
    <property type="entry name" value="Glyco_hydro_43"/>
</dbReference>
<feature type="site" description="Important for catalytic activity, responsible for pKa modulation of the active site Glu and correct orientation of both the proton donor and substrate" evidence="7">
    <location>
        <position position="139"/>
    </location>
</feature>
<keyword evidence="4" id="KW-0119">Carbohydrate metabolism</keyword>
<keyword evidence="3 8" id="KW-0378">Hydrolase</keyword>
<dbReference type="GO" id="GO:0004553">
    <property type="term" value="F:hydrolase activity, hydrolyzing O-glycosyl compounds"/>
    <property type="evidence" value="ECO:0007669"/>
    <property type="project" value="InterPro"/>
</dbReference>
<dbReference type="PANTHER" id="PTHR43772">
    <property type="entry name" value="ENDO-1,4-BETA-XYLANASE"/>
    <property type="match status" value="1"/>
</dbReference>
<dbReference type="CDD" id="cd18619">
    <property type="entry name" value="GH43_CoXyl43_like"/>
    <property type="match status" value="1"/>
</dbReference>
<comment type="caution">
    <text evidence="9">The sequence shown here is derived from an EMBL/GenBank/DDBJ whole genome shotgun (WGS) entry which is preliminary data.</text>
</comment>